<evidence type="ECO:0000256" key="1">
    <source>
        <dbReference type="ARBA" id="ARBA00004651"/>
    </source>
</evidence>
<comment type="subcellular location">
    <subcellularLocation>
        <location evidence="1">Cell membrane</location>
        <topology evidence="1">Multi-pass membrane protein</topology>
    </subcellularLocation>
</comment>
<dbReference type="GO" id="GO:0015086">
    <property type="term" value="F:cadmium ion transmembrane transporter activity"/>
    <property type="evidence" value="ECO:0007669"/>
    <property type="project" value="TreeGrafter"/>
</dbReference>
<dbReference type="SFLD" id="SFLDG00002">
    <property type="entry name" value="C1.7:_P-type_atpase_like"/>
    <property type="match status" value="1"/>
</dbReference>
<dbReference type="SUPFAM" id="SSF81665">
    <property type="entry name" value="Calcium ATPase, transmembrane domain M"/>
    <property type="match status" value="1"/>
</dbReference>
<dbReference type="Pfam" id="PF00122">
    <property type="entry name" value="E1-E2_ATPase"/>
    <property type="match status" value="1"/>
</dbReference>
<feature type="transmembrane region" description="Helical" evidence="12">
    <location>
        <begin position="698"/>
        <end position="715"/>
    </location>
</feature>
<dbReference type="NCBIfam" id="TIGR01525">
    <property type="entry name" value="ATPase-IB_hvy"/>
    <property type="match status" value="1"/>
</dbReference>
<name>A0A2H9TA01_9ZZZZ</name>
<feature type="domain" description="HMA" evidence="13">
    <location>
        <begin position="46"/>
        <end position="112"/>
    </location>
</feature>
<evidence type="ECO:0000256" key="7">
    <source>
        <dbReference type="ARBA" id="ARBA00022741"/>
    </source>
</evidence>
<dbReference type="GO" id="GO:0005524">
    <property type="term" value="F:ATP binding"/>
    <property type="evidence" value="ECO:0007669"/>
    <property type="project" value="UniProtKB-KW"/>
</dbReference>
<dbReference type="EC" id="3.6.3.3" evidence="14"/>
<evidence type="ECO:0000259" key="13">
    <source>
        <dbReference type="PROSITE" id="PS50846"/>
    </source>
</evidence>
<dbReference type="Pfam" id="PF00702">
    <property type="entry name" value="Hydrolase"/>
    <property type="match status" value="1"/>
</dbReference>
<dbReference type="CDD" id="cd00371">
    <property type="entry name" value="HMA"/>
    <property type="match status" value="1"/>
</dbReference>
<evidence type="ECO:0000313" key="14">
    <source>
        <dbReference type="EMBL" id="PJE80081.1"/>
    </source>
</evidence>
<dbReference type="GO" id="GO:0016887">
    <property type="term" value="F:ATP hydrolysis activity"/>
    <property type="evidence" value="ECO:0007669"/>
    <property type="project" value="InterPro"/>
</dbReference>
<dbReference type="InterPro" id="IPR017969">
    <property type="entry name" value="Heavy-metal-associated_CS"/>
</dbReference>
<keyword evidence="14" id="KW-0378">Hydrolase</keyword>
<sequence>MNCPSTTKTPRHPNTSHCGNGSSTCLCASGKQAETALPHLTSNHQKTFCWLVKGMDCPACSTKLEKSLSLIPGIQNAKVAFATEKLTVLTDPIPDIDVTIKQAAHNSGFSLQDLNTTKKNQEQGRMRAVLKRFFDDKDLMMMTALLCVAGLVSIIWPSFRTTAFSIATVWGLIPILQQAFRLAKNGSPFSIETLMGIAAIGALFLGESAESAMVLFLFMLGEQLESLAAGSARKGVKNLMALAQDEALLVRSDGQRRKVRAETLQKDDTIDVLPGSRMPADGVLLSTSASFDESALTGESLPVEHTKGEAVMAGILALGQVARVKVSSEPGHNTVDRIIKLIEEAEQNKAPVERFIDRFSRWYTPSILIFAALTATIPPLFLSQSPSEWIYRALTLLLIGCPCALVISTPAAVTSALSVASRLGILVKGGAALEKIGHASVIAFDKTGTLTQGRPTVHAIKAFNRYTPEQLLSFSAAIEVNSTHPLAHAIVAEYQKKQTTISSAQNIVNLPGSGIQGFVNQNKVAIISPRYGSDQIQANKANDALSALEKQGCTVAIILINDQLAGLIAFQDTIKEEAPIAISSLAQQGVHAIMLTGDNATAASAVAKQLNMDFKAGLLPDEKLKAIISLRQHSAIAMVGDGINDAPAMKQADVGIAMGNGSDIALETADCALIHNRVNALPELIALSRTTLSKIHQNIAIALGFKALFLITTLMGLTGLWLAVIADTGTMALVTANALRLLRFGHKKQRF</sequence>
<feature type="transmembrane region" description="Helical" evidence="12">
    <location>
        <begin position="362"/>
        <end position="383"/>
    </location>
</feature>
<keyword evidence="8" id="KW-0067">ATP-binding</keyword>
<dbReference type="InterPro" id="IPR008250">
    <property type="entry name" value="ATPase_P-typ_transduc_dom_A_sf"/>
</dbReference>
<evidence type="ECO:0000256" key="4">
    <source>
        <dbReference type="ARBA" id="ARBA00022553"/>
    </source>
</evidence>
<dbReference type="PROSITE" id="PS00154">
    <property type="entry name" value="ATPASE_E1_E2"/>
    <property type="match status" value="1"/>
</dbReference>
<dbReference type="PROSITE" id="PS50846">
    <property type="entry name" value="HMA_2"/>
    <property type="match status" value="1"/>
</dbReference>
<evidence type="ECO:0000256" key="6">
    <source>
        <dbReference type="ARBA" id="ARBA00022723"/>
    </source>
</evidence>
<dbReference type="SFLD" id="SFLDS00003">
    <property type="entry name" value="Haloacid_Dehalogenase"/>
    <property type="match status" value="1"/>
</dbReference>
<dbReference type="PANTHER" id="PTHR48085:SF5">
    <property type="entry name" value="CADMIUM_ZINC-TRANSPORTING ATPASE HMA4-RELATED"/>
    <property type="match status" value="1"/>
</dbReference>
<feature type="transmembrane region" description="Helical" evidence="12">
    <location>
        <begin position="139"/>
        <end position="156"/>
    </location>
</feature>
<dbReference type="Gene3D" id="3.30.70.100">
    <property type="match status" value="1"/>
</dbReference>
<dbReference type="InterPro" id="IPR036163">
    <property type="entry name" value="HMA_dom_sf"/>
</dbReference>
<dbReference type="InterPro" id="IPR027256">
    <property type="entry name" value="P-typ_ATPase_IB"/>
</dbReference>
<keyword evidence="3" id="KW-1003">Cell membrane</keyword>
<dbReference type="NCBIfam" id="TIGR01494">
    <property type="entry name" value="ATPase_P-type"/>
    <property type="match status" value="1"/>
</dbReference>
<dbReference type="Pfam" id="PF00403">
    <property type="entry name" value="HMA"/>
    <property type="match status" value="1"/>
</dbReference>
<dbReference type="GO" id="GO:0019829">
    <property type="term" value="F:ATPase-coupled monoatomic cation transmembrane transporter activity"/>
    <property type="evidence" value="ECO:0007669"/>
    <property type="project" value="InterPro"/>
</dbReference>
<dbReference type="InterPro" id="IPR023298">
    <property type="entry name" value="ATPase_P-typ_TM_dom_sf"/>
</dbReference>
<dbReference type="InterPro" id="IPR006121">
    <property type="entry name" value="HMA_dom"/>
</dbReference>
<dbReference type="EMBL" id="NSIT01000033">
    <property type="protein sequence ID" value="PJE80081.1"/>
    <property type="molecule type" value="Genomic_DNA"/>
</dbReference>
<feature type="transmembrane region" description="Helical" evidence="12">
    <location>
        <begin position="389"/>
        <end position="413"/>
    </location>
</feature>
<dbReference type="Gene3D" id="3.40.50.1000">
    <property type="entry name" value="HAD superfamily/HAD-like"/>
    <property type="match status" value="1"/>
</dbReference>
<dbReference type="Gene3D" id="3.40.1110.10">
    <property type="entry name" value="Calcium-transporting ATPase, cytoplasmic domain N"/>
    <property type="match status" value="1"/>
</dbReference>
<dbReference type="InterPro" id="IPR051014">
    <property type="entry name" value="Cation_Transport_ATPase_IB"/>
</dbReference>
<dbReference type="PANTHER" id="PTHR48085">
    <property type="entry name" value="CADMIUM/ZINC-TRANSPORTING ATPASE HMA2-RELATED"/>
    <property type="match status" value="1"/>
</dbReference>
<keyword evidence="11 12" id="KW-0472">Membrane</keyword>
<keyword evidence="10 12" id="KW-1133">Transmembrane helix</keyword>
<dbReference type="InterPro" id="IPR018303">
    <property type="entry name" value="ATPase_P-typ_P_site"/>
</dbReference>
<keyword evidence="6" id="KW-0479">Metal-binding</keyword>
<keyword evidence="4" id="KW-0597">Phosphoprotein</keyword>
<keyword evidence="7" id="KW-0547">Nucleotide-binding</keyword>
<dbReference type="AlphaFoldDB" id="A0A2H9TA01"/>
<evidence type="ECO:0000256" key="8">
    <source>
        <dbReference type="ARBA" id="ARBA00022840"/>
    </source>
</evidence>
<protein>
    <submittedName>
        <fullName evidence="14">Lead, cadmium, zinc and mercury-transporting ATPase</fullName>
        <ecNumber evidence="14">3.6.3.3</ecNumber>
    </submittedName>
</protein>
<reference evidence="14" key="1">
    <citation type="journal article" date="2017" name="Appl. Environ. Microbiol.">
        <title>Molecular characterization of an Endozoicomonas-like organism causing infection in king scallop Pecten maximus L.</title>
        <authorList>
            <person name="Cano I."/>
            <person name="van Aerle R."/>
            <person name="Ross S."/>
            <person name="Verner-Jeffreys D.W."/>
            <person name="Paley R.K."/>
            <person name="Rimmer G."/>
            <person name="Ryder D."/>
            <person name="Hooper P."/>
            <person name="Stone D."/>
            <person name="Feist S.W."/>
        </authorList>
    </citation>
    <scope>NUCLEOTIDE SEQUENCE</scope>
</reference>
<accession>A0A2H9TA01</accession>
<feature type="transmembrane region" description="Helical" evidence="12">
    <location>
        <begin position="189"/>
        <end position="206"/>
    </location>
</feature>
<evidence type="ECO:0000256" key="5">
    <source>
        <dbReference type="ARBA" id="ARBA00022692"/>
    </source>
</evidence>
<dbReference type="GO" id="GO:0046872">
    <property type="term" value="F:metal ion binding"/>
    <property type="evidence" value="ECO:0007669"/>
    <property type="project" value="UniProtKB-KW"/>
</dbReference>
<evidence type="ECO:0000256" key="3">
    <source>
        <dbReference type="ARBA" id="ARBA00022475"/>
    </source>
</evidence>
<dbReference type="PRINTS" id="PR00119">
    <property type="entry name" value="CATATPASE"/>
</dbReference>
<comment type="caution">
    <text evidence="14">The sequence shown here is derived from an EMBL/GenBank/DDBJ whole genome shotgun (WGS) entry which is preliminary data.</text>
</comment>
<evidence type="ECO:0000256" key="10">
    <source>
        <dbReference type="ARBA" id="ARBA00022989"/>
    </source>
</evidence>
<dbReference type="SUPFAM" id="SSF56784">
    <property type="entry name" value="HAD-like"/>
    <property type="match status" value="1"/>
</dbReference>
<keyword evidence="5 12" id="KW-0812">Transmembrane</keyword>
<dbReference type="InterPro" id="IPR001757">
    <property type="entry name" value="P_typ_ATPase"/>
</dbReference>
<dbReference type="SFLD" id="SFLDF00027">
    <property type="entry name" value="p-type_atpase"/>
    <property type="match status" value="1"/>
</dbReference>
<organism evidence="14">
    <name type="scientific">invertebrate metagenome</name>
    <dbReference type="NCBI Taxonomy" id="1711999"/>
    <lineage>
        <taxon>unclassified sequences</taxon>
        <taxon>metagenomes</taxon>
        <taxon>organismal metagenomes</taxon>
    </lineage>
</organism>
<dbReference type="InterPro" id="IPR023299">
    <property type="entry name" value="ATPase_P-typ_cyto_dom_N"/>
</dbReference>
<dbReference type="InterPro" id="IPR023214">
    <property type="entry name" value="HAD_sf"/>
</dbReference>
<dbReference type="SUPFAM" id="SSF55008">
    <property type="entry name" value="HMA, heavy metal-associated domain"/>
    <property type="match status" value="1"/>
</dbReference>
<keyword evidence="9" id="KW-1278">Translocase</keyword>
<proteinExistence type="inferred from homology"/>
<comment type="similarity">
    <text evidence="2">Belongs to the cation transport ATPase (P-type) (TC 3.A.3) family. Type IB subfamily.</text>
</comment>
<evidence type="ECO:0000256" key="9">
    <source>
        <dbReference type="ARBA" id="ARBA00022967"/>
    </source>
</evidence>
<feature type="transmembrane region" description="Helical" evidence="12">
    <location>
        <begin position="162"/>
        <end position="182"/>
    </location>
</feature>
<dbReference type="InterPro" id="IPR036412">
    <property type="entry name" value="HAD-like_sf"/>
</dbReference>
<dbReference type="GO" id="GO:0005886">
    <property type="term" value="C:plasma membrane"/>
    <property type="evidence" value="ECO:0007669"/>
    <property type="project" value="UniProtKB-SubCell"/>
</dbReference>
<dbReference type="InterPro" id="IPR044492">
    <property type="entry name" value="P_typ_ATPase_HD_dom"/>
</dbReference>
<dbReference type="Gene3D" id="2.70.150.10">
    <property type="entry name" value="Calcium-transporting ATPase, cytoplasmic transduction domain A"/>
    <property type="match status" value="1"/>
</dbReference>
<gene>
    <name evidence="14" type="primary">zntA</name>
    <name evidence="14" type="ORF">CI610_00938</name>
</gene>
<evidence type="ECO:0000256" key="12">
    <source>
        <dbReference type="SAM" id="Phobius"/>
    </source>
</evidence>
<dbReference type="SUPFAM" id="SSF81653">
    <property type="entry name" value="Calcium ATPase, transduction domain A"/>
    <property type="match status" value="1"/>
</dbReference>
<evidence type="ECO:0000256" key="11">
    <source>
        <dbReference type="ARBA" id="ARBA00023136"/>
    </source>
</evidence>
<dbReference type="InterPro" id="IPR059000">
    <property type="entry name" value="ATPase_P-type_domA"/>
</dbReference>
<dbReference type="PROSITE" id="PS01047">
    <property type="entry name" value="HMA_1"/>
    <property type="match status" value="1"/>
</dbReference>
<evidence type="ECO:0000256" key="2">
    <source>
        <dbReference type="ARBA" id="ARBA00006024"/>
    </source>
</evidence>